<dbReference type="Proteomes" id="UP001519654">
    <property type="component" value="Unassembled WGS sequence"/>
</dbReference>
<evidence type="ECO:0000313" key="2">
    <source>
        <dbReference type="Proteomes" id="UP001519654"/>
    </source>
</evidence>
<accession>A0ABS5Z288</accession>
<dbReference type="Pfam" id="PF12224">
    <property type="entry name" value="Amidoligase_2"/>
    <property type="match status" value="1"/>
</dbReference>
<sequence length="353" mass="38084">MTPGLRRRIGFEIELMAPAGVSRRSLADDLAARTGGRVRPVWHRDSEPSLVPGLGRFLNLTLGFAVDRPDGSPLCTLVDDITLIDGLDPRTPAPPGWYRVLSDDSRLLGLLASRCDPAAPLDTVLDPAAALWDVKPELIGDVVRLDDAGGSTIALAAPAGGERERPCEIVTPPLAANHHEALDELLGPARELGFTVPHEAAVHLHFDGGPFRRPEALANVVRLFARWREPLRALLQTNPACRRLAPLPEPLVAATAGRPGWGELRQAADDGELTKFFDINLTQLFAERPIRDTVEVRILPGAIDADAVVNRAALVELLLERCLVSSSLPEADPDPAAAAEQLMHFAAEAMARR</sequence>
<evidence type="ECO:0000313" key="1">
    <source>
        <dbReference type="EMBL" id="MBU2669048.1"/>
    </source>
</evidence>
<comment type="caution">
    <text evidence="1">The sequence shown here is derived from an EMBL/GenBank/DDBJ whole genome shotgun (WGS) entry which is preliminary data.</text>
</comment>
<dbReference type="EMBL" id="JAHKKG010000013">
    <property type="protein sequence ID" value="MBU2669048.1"/>
    <property type="molecule type" value="Genomic_DNA"/>
</dbReference>
<reference evidence="1 2" key="1">
    <citation type="submission" date="2021-06" db="EMBL/GenBank/DDBJ databases">
        <title>Actinoplanes lichenicola sp. nov., and Actinoplanes ovalisporus sp. nov., isolated from lichen in Thailand.</title>
        <authorList>
            <person name="Saeng-In P."/>
            <person name="Kanchanasin P."/>
            <person name="Yuki M."/>
            <person name="Kudo T."/>
            <person name="Ohkuma M."/>
            <person name="Phongsopitanun W."/>
            <person name="Tanasupawat S."/>
        </authorList>
    </citation>
    <scope>NUCLEOTIDE SEQUENCE [LARGE SCALE GENOMIC DNA]</scope>
    <source>
        <strain evidence="1 2">NBRC 110975</strain>
    </source>
</reference>
<protein>
    <submittedName>
        <fullName evidence="1">Amidoligase family protein</fullName>
    </submittedName>
</protein>
<proteinExistence type="predicted"/>
<gene>
    <name evidence="1" type="ORF">KOI35_36605</name>
</gene>
<keyword evidence="2" id="KW-1185">Reference proteome</keyword>
<organism evidence="1 2">
    <name type="scientific">Paractinoplanes bogorensis</name>
    <dbReference type="NCBI Taxonomy" id="1610840"/>
    <lineage>
        <taxon>Bacteria</taxon>
        <taxon>Bacillati</taxon>
        <taxon>Actinomycetota</taxon>
        <taxon>Actinomycetes</taxon>
        <taxon>Micromonosporales</taxon>
        <taxon>Micromonosporaceae</taxon>
        <taxon>Paractinoplanes</taxon>
    </lineage>
</organism>
<dbReference type="InterPro" id="IPR022025">
    <property type="entry name" value="Amidoligase_2"/>
</dbReference>
<dbReference type="RefSeq" id="WP_215793280.1">
    <property type="nucleotide sequence ID" value="NZ_JAHKKG010000013.1"/>
</dbReference>
<name>A0ABS5Z288_9ACTN</name>